<dbReference type="SUPFAM" id="SSF89392">
    <property type="entry name" value="Prokaryotic lipoproteins and lipoprotein localization factors"/>
    <property type="match status" value="1"/>
</dbReference>
<reference evidence="3 4" key="1">
    <citation type="submission" date="2020-08" db="EMBL/GenBank/DDBJ databases">
        <title>Genome sequence of Sphingomonas sediminicola KACC 15039T.</title>
        <authorList>
            <person name="Hyun D.-W."/>
            <person name="Bae J.-W."/>
        </authorList>
    </citation>
    <scope>NUCLEOTIDE SEQUENCE [LARGE SCALE GENOMIC DNA]</scope>
    <source>
        <strain evidence="3 4">KACC 15039</strain>
    </source>
</reference>
<evidence type="ECO:0000256" key="1">
    <source>
        <dbReference type="ARBA" id="ARBA00022729"/>
    </source>
</evidence>
<gene>
    <name evidence="3" type="ORF">H9L14_12805</name>
</gene>
<sequence length="203" mass="22395">MSFPKHLARALAPVAIVALAVPAEAQQSDIAKVEAHLSAVQSMTANFTQTDSRNRVARGTLQLKRPGRIRFQYDGNDLVLVGNGNKLTFVDYQVGQKNSWDLNKTPLGILLSANPDINRIARIVPQSDPRVLVVRARDARRPEFGTLLLAFVRSPSAPGGLLLEGWTAIDAQNKRTTIKLDNQRYNVAVPESAFAYAEPKKRR</sequence>
<dbReference type="InterPro" id="IPR029046">
    <property type="entry name" value="LolA/LolB/LppX"/>
</dbReference>
<organism evidence="3 4">
    <name type="scientific">Sphingomonas sediminicola</name>
    <dbReference type="NCBI Taxonomy" id="386874"/>
    <lineage>
        <taxon>Bacteria</taxon>
        <taxon>Pseudomonadati</taxon>
        <taxon>Pseudomonadota</taxon>
        <taxon>Alphaproteobacteria</taxon>
        <taxon>Sphingomonadales</taxon>
        <taxon>Sphingomonadaceae</taxon>
        <taxon>Sphingomonas</taxon>
    </lineage>
</organism>
<feature type="signal peptide" evidence="2">
    <location>
        <begin position="1"/>
        <end position="25"/>
    </location>
</feature>
<keyword evidence="3" id="KW-0449">Lipoprotein</keyword>
<dbReference type="InterPro" id="IPR004564">
    <property type="entry name" value="OM_lipoprot_carrier_LolA-like"/>
</dbReference>
<keyword evidence="4" id="KW-1185">Reference proteome</keyword>
<evidence type="ECO:0000256" key="2">
    <source>
        <dbReference type="SAM" id="SignalP"/>
    </source>
</evidence>
<dbReference type="PANTHER" id="PTHR35869:SF1">
    <property type="entry name" value="OUTER-MEMBRANE LIPOPROTEIN CARRIER PROTEIN"/>
    <property type="match status" value="1"/>
</dbReference>
<dbReference type="EMBL" id="CP060782">
    <property type="protein sequence ID" value="QNP45445.1"/>
    <property type="molecule type" value="Genomic_DNA"/>
</dbReference>
<dbReference type="Gene3D" id="2.50.20.10">
    <property type="entry name" value="Lipoprotein localisation LolA/LolB/LppX"/>
    <property type="match status" value="1"/>
</dbReference>
<evidence type="ECO:0000313" key="4">
    <source>
        <dbReference type="Proteomes" id="UP000516105"/>
    </source>
</evidence>
<proteinExistence type="predicted"/>
<accession>A0ABX6T6N7</accession>
<evidence type="ECO:0000313" key="3">
    <source>
        <dbReference type="EMBL" id="QNP45445.1"/>
    </source>
</evidence>
<keyword evidence="1 2" id="KW-0732">Signal</keyword>
<protein>
    <submittedName>
        <fullName evidence="3">Outer membrane lipoprotein carrier protein LolA</fullName>
    </submittedName>
</protein>
<dbReference type="Pfam" id="PF03548">
    <property type="entry name" value="LolA"/>
    <property type="match status" value="1"/>
</dbReference>
<name>A0ABX6T6N7_9SPHN</name>
<dbReference type="CDD" id="cd16325">
    <property type="entry name" value="LolA"/>
    <property type="match status" value="1"/>
</dbReference>
<feature type="chain" id="PRO_5045383597" evidence="2">
    <location>
        <begin position="26"/>
        <end position="203"/>
    </location>
</feature>
<dbReference type="Proteomes" id="UP000516105">
    <property type="component" value="Chromosome"/>
</dbReference>
<dbReference type="RefSeq" id="WP_187708401.1">
    <property type="nucleotide sequence ID" value="NZ_CP060782.1"/>
</dbReference>
<dbReference type="PANTHER" id="PTHR35869">
    <property type="entry name" value="OUTER-MEMBRANE LIPOPROTEIN CARRIER PROTEIN"/>
    <property type="match status" value="1"/>
</dbReference>